<reference evidence="1" key="1">
    <citation type="submission" date="2022-03" db="EMBL/GenBank/DDBJ databases">
        <authorList>
            <person name="Sayadi A."/>
        </authorList>
    </citation>
    <scope>NUCLEOTIDE SEQUENCE</scope>
</reference>
<dbReference type="PANTHER" id="PTHR37162:SF1">
    <property type="entry name" value="BED-TYPE DOMAIN-CONTAINING PROTEIN"/>
    <property type="match status" value="1"/>
</dbReference>
<dbReference type="Proteomes" id="UP001152888">
    <property type="component" value="Unassembled WGS sequence"/>
</dbReference>
<dbReference type="EMBL" id="CAKOFQ010006880">
    <property type="protein sequence ID" value="CAH1979525.1"/>
    <property type="molecule type" value="Genomic_DNA"/>
</dbReference>
<dbReference type="SUPFAM" id="SSF53098">
    <property type="entry name" value="Ribonuclease H-like"/>
    <property type="match status" value="1"/>
</dbReference>
<accession>A0A9P0PGA8</accession>
<keyword evidence="2" id="KW-1185">Reference proteome</keyword>
<protein>
    <recommendedName>
        <fullName evidence="3">DUF4371 domain-containing protein</fullName>
    </recommendedName>
</protein>
<comment type="caution">
    <text evidence="1">The sequence shown here is derived from an EMBL/GenBank/DDBJ whole genome shotgun (WGS) entry which is preliminary data.</text>
</comment>
<dbReference type="PANTHER" id="PTHR37162">
    <property type="entry name" value="HAT FAMILY DIMERISATION DOMAINCONTAINING PROTEIN-RELATED"/>
    <property type="match status" value="1"/>
</dbReference>
<evidence type="ECO:0008006" key="3">
    <source>
        <dbReference type="Google" id="ProtNLM"/>
    </source>
</evidence>
<organism evidence="1 2">
    <name type="scientific">Acanthoscelides obtectus</name>
    <name type="common">Bean weevil</name>
    <name type="synonym">Bruchus obtectus</name>
    <dbReference type="NCBI Taxonomy" id="200917"/>
    <lineage>
        <taxon>Eukaryota</taxon>
        <taxon>Metazoa</taxon>
        <taxon>Ecdysozoa</taxon>
        <taxon>Arthropoda</taxon>
        <taxon>Hexapoda</taxon>
        <taxon>Insecta</taxon>
        <taxon>Pterygota</taxon>
        <taxon>Neoptera</taxon>
        <taxon>Endopterygota</taxon>
        <taxon>Coleoptera</taxon>
        <taxon>Polyphaga</taxon>
        <taxon>Cucujiformia</taxon>
        <taxon>Chrysomeloidea</taxon>
        <taxon>Chrysomelidae</taxon>
        <taxon>Bruchinae</taxon>
        <taxon>Bruchini</taxon>
        <taxon>Acanthoscelides</taxon>
    </lineage>
</organism>
<evidence type="ECO:0000313" key="1">
    <source>
        <dbReference type="EMBL" id="CAH1979525.1"/>
    </source>
</evidence>
<sequence>MFACLRYSLLVVSHYISFRTVDHITLVSQLCFKDPDLSSSLKLKRSKCISRIKNVLAPVIKDEIISELENKPFSILLDESTDLSNTRLLCILVRYIHKKSIKTHLLDIIKINADEGTAKGLYSLFKKCVISNQVEITNIVGYCSDNASVMMGNNESFKTYLLKDNPNIIVNGCICHSAHLVAVAAAEKIPSNVEALLQNLYSYFSISPKRQCVLEELQEYFKNTKLKILSPSKTRQKLCRKCNT</sequence>
<gene>
    <name evidence="1" type="ORF">ACAOBT_LOCUS13473</name>
</gene>
<evidence type="ECO:0000313" key="2">
    <source>
        <dbReference type="Proteomes" id="UP001152888"/>
    </source>
</evidence>
<dbReference type="InterPro" id="IPR012337">
    <property type="entry name" value="RNaseH-like_sf"/>
</dbReference>
<name>A0A9P0PGA8_ACAOB</name>
<proteinExistence type="predicted"/>
<dbReference type="OrthoDB" id="6783358at2759"/>
<dbReference type="AlphaFoldDB" id="A0A9P0PGA8"/>